<feature type="domain" description="PSP1 C-terminal" evidence="2">
    <location>
        <begin position="213"/>
        <end position="260"/>
    </location>
</feature>
<comment type="caution">
    <text evidence="3">The sequence shown here is derived from an EMBL/GenBank/DDBJ whole genome shotgun (WGS) entry which is preliminary data.</text>
</comment>
<accession>A0A1U7LGS8</accession>
<dbReference type="InterPro" id="IPR047767">
    <property type="entry name" value="PSP1-like"/>
</dbReference>
<dbReference type="PANTHER" id="PTHR43830">
    <property type="entry name" value="PROTEIN PSP1"/>
    <property type="match status" value="1"/>
</dbReference>
<feature type="region of interest" description="Disordered" evidence="1">
    <location>
        <begin position="29"/>
        <end position="75"/>
    </location>
</feature>
<dbReference type="InterPro" id="IPR007557">
    <property type="entry name" value="PSP1_C"/>
</dbReference>
<keyword evidence="4" id="KW-1185">Reference proteome</keyword>
<sequence length="412" mass="45807">PLSVSRAFRFPYAPRRSSASPLTERSISLSLDPAPRRHSVAFTPSHTPEIKHKVPYRGPSPASQPASPSTADPADHVRSDLKIAAAQVDRYFSSDDHRTRAREIVALCPPGSVPGRTTPTAPGAAYKSLHIVEFKACRTDVFFVPEESQLVLRTGDLVIVEADRGRDLGKIVRDNVTMVQVRALKAQQQRDQLAAMNQEFTAAPSDPLVNPKVIHRMAQPNEVNMLISKSQDENHAMSVCQGKVLQRLMPMEVLDAEYQWFVDTRQYTHTQGSPKIDILLLRIAKNRFSRAGPRPVQSVQDPNLDVRSQSRDHVKPKPVHRTPWGHWTAPSDSPGTDVCSARVSPCDMGTPCWRAAAPHVRDVLCQLLVATARSGRLVTPLRTMIAAYNAWIQFKNGVNLEEFPAWGRLELL</sequence>
<dbReference type="AlphaFoldDB" id="A0A1U7LGS8"/>
<dbReference type="Proteomes" id="UP000186594">
    <property type="component" value="Unassembled WGS sequence"/>
</dbReference>
<dbReference type="OrthoDB" id="243127at2759"/>
<dbReference type="PANTHER" id="PTHR43830:SF3">
    <property type="entry name" value="PROTEIN PSP1"/>
    <property type="match status" value="1"/>
</dbReference>
<evidence type="ECO:0000313" key="3">
    <source>
        <dbReference type="EMBL" id="OLL21828.1"/>
    </source>
</evidence>
<protein>
    <recommendedName>
        <fullName evidence="2">PSP1 C-terminal domain-containing protein</fullName>
    </recommendedName>
</protein>
<feature type="non-terminal residue" evidence="3">
    <location>
        <position position="1"/>
    </location>
</feature>
<feature type="non-terminal residue" evidence="3">
    <location>
        <position position="412"/>
    </location>
</feature>
<dbReference type="EMBL" id="LXFE01004239">
    <property type="protein sequence ID" value="OLL21828.1"/>
    <property type="molecule type" value="Genomic_DNA"/>
</dbReference>
<gene>
    <name evidence="3" type="ORF">NEOLI_001045</name>
</gene>
<name>A0A1U7LGS8_NEOID</name>
<feature type="compositionally biased region" description="Low complexity" evidence="1">
    <location>
        <begin position="59"/>
        <end position="72"/>
    </location>
</feature>
<evidence type="ECO:0000313" key="4">
    <source>
        <dbReference type="Proteomes" id="UP000186594"/>
    </source>
</evidence>
<evidence type="ECO:0000256" key="1">
    <source>
        <dbReference type="SAM" id="MobiDB-lite"/>
    </source>
</evidence>
<organism evidence="3 4">
    <name type="scientific">Neolecta irregularis (strain DAH-3)</name>
    <dbReference type="NCBI Taxonomy" id="1198029"/>
    <lineage>
        <taxon>Eukaryota</taxon>
        <taxon>Fungi</taxon>
        <taxon>Dikarya</taxon>
        <taxon>Ascomycota</taxon>
        <taxon>Taphrinomycotina</taxon>
        <taxon>Neolectales</taxon>
        <taxon>Neolectaceae</taxon>
        <taxon>Neolecta</taxon>
    </lineage>
</organism>
<proteinExistence type="predicted"/>
<dbReference type="Pfam" id="PF04468">
    <property type="entry name" value="PSP1"/>
    <property type="match status" value="1"/>
</dbReference>
<dbReference type="GO" id="GO:0005737">
    <property type="term" value="C:cytoplasm"/>
    <property type="evidence" value="ECO:0007669"/>
    <property type="project" value="TreeGrafter"/>
</dbReference>
<evidence type="ECO:0000259" key="2">
    <source>
        <dbReference type="Pfam" id="PF04468"/>
    </source>
</evidence>
<reference evidence="3 4" key="1">
    <citation type="submission" date="2016-04" db="EMBL/GenBank/DDBJ databases">
        <title>Evolutionary innovation and constraint leading to complex multicellularity in the Ascomycota.</title>
        <authorList>
            <person name="Cisse O."/>
            <person name="Nguyen A."/>
            <person name="Hewitt D.A."/>
            <person name="Jedd G."/>
            <person name="Stajich J.E."/>
        </authorList>
    </citation>
    <scope>NUCLEOTIDE SEQUENCE [LARGE SCALE GENOMIC DNA]</scope>
    <source>
        <strain evidence="3 4">DAH-3</strain>
    </source>
</reference>